<evidence type="ECO:0000313" key="11">
    <source>
        <dbReference type="Proteomes" id="UP001152561"/>
    </source>
</evidence>
<gene>
    <name evidence="10" type="ORF">K7X08_011196</name>
</gene>
<evidence type="ECO:0000256" key="2">
    <source>
        <dbReference type="ARBA" id="ARBA00022737"/>
    </source>
</evidence>
<dbReference type="SMART" id="SM00717">
    <property type="entry name" value="SANT"/>
    <property type="match status" value="2"/>
</dbReference>
<dbReference type="InterPro" id="IPR001005">
    <property type="entry name" value="SANT/Myb"/>
</dbReference>
<dbReference type="PROSITE" id="PS51294">
    <property type="entry name" value="HTH_MYB"/>
    <property type="match status" value="2"/>
</dbReference>
<evidence type="ECO:0000256" key="4">
    <source>
        <dbReference type="ARBA" id="ARBA00023125"/>
    </source>
</evidence>
<dbReference type="InterPro" id="IPR051953">
    <property type="entry name" value="Plant_SW-associated_TFs"/>
</dbReference>
<keyword evidence="5" id="KW-0010">Activator</keyword>
<dbReference type="OrthoDB" id="2143914at2759"/>
<organism evidence="10 11">
    <name type="scientific">Anisodus acutangulus</name>
    <dbReference type="NCBI Taxonomy" id="402998"/>
    <lineage>
        <taxon>Eukaryota</taxon>
        <taxon>Viridiplantae</taxon>
        <taxon>Streptophyta</taxon>
        <taxon>Embryophyta</taxon>
        <taxon>Tracheophyta</taxon>
        <taxon>Spermatophyta</taxon>
        <taxon>Magnoliopsida</taxon>
        <taxon>eudicotyledons</taxon>
        <taxon>Gunneridae</taxon>
        <taxon>Pentapetalae</taxon>
        <taxon>asterids</taxon>
        <taxon>lamiids</taxon>
        <taxon>Solanales</taxon>
        <taxon>Solanaceae</taxon>
        <taxon>Solanoideae</taxon>
        <taxon>Hyoscyameae</taxon>
        <taxon>Anisodus</taxon>
    </lineage>
</organism>
<dbReference type="Gene3D" id="1.10.10.60">
    <property type="entry name" value="Homeodomain-like"/>
    <property type="match status" value="2"/>
</dbReference>
<sequence>MRGVEKLKQKHRKGLWSPDEDEKLKDYIIKHGHGCWSSVPINAGLDRTGKSCRLRWINYLRPGLKRGPFSIQEEETIMTLHAIIGNKWSRIAQHLPGRTDNEIKNHWHSYLKKRVLAKKAENEGQNIHGVSSPSSSKLSSINSSLDSFAQMIEGSLLADTDQSDFLKEPPKSNLLKVLFTEWLSLDQFNHHNSGKSKNNSGYNNSEFQDALMHDLFMSEGVDNETVDDMFQAQIKFEDQMFPDGIEELLSGEFNINSDVINVHMSHLYN</sequence>
<dbReference type="FunFam" id="1.10.10.60:FF:000371">
    <property type="entry name" value="MYB transcription factor"/>
    <property type="match status" value="1"/>
</dbReference>
<dbReference type="Proteomes" id="UP001152561">
    <property type="component" value="Unassembled WGS sequence"/>
</dbReference>
<protein>
    <submittedName>
        <fullName evidence="10">Uncharacterized protein</fullName>
    </submittedName>
</protein>
<proteinExistence type="predicted"/>
<dbReference type="CDD" id="cd00167">
    <property type="entry name" value="SANT"/>
    <property type="match status" value="2"/>
</dbReference>
<comment type="subcellular location">
    <subcellularLocation>
        <location evidence="1">Nucleus</location>
    </subcellularLocation>
</comment>
<keyword evidence="6" id="KW-0804">Transcription</keyword>
<evidence type="ECO:0000256" key="3">
    <source>
        <dbReference type="ARBA" id="ARBA00023015"/>
    </source>
</evidence>
<name>A0A9Q1RBM4_9SOLA</name>
<dbReference type="PANTHER" id="PTHR47997:SF71">
    <property type="entry name" value="TRANSCRIPTION REPRESSOR MYB6-LIKE"/>
    <property type="match status" value="1"/>
</dbReference>
<dbReference type="PANTHER" id="PTHR47997">
    <property type="entry name" value="MYB DOMAIN PROTEIN 55"/>
    <property type="match status" value="1"/>
</dbReference>
<dbReference type="Pfam" id="PF00249">
    <property type="entry name" value="Myb_DNA-binding"/>
    <property type="match status" value="2"/>
</dbReference>
<evidence type="ECO:0000256" key="1">
    <source>
        <dbReference type="ARBA" id="ARBA00004123"/>
    </source>
</evidence>
<evidence type="ECO:0000259" key="9">
    <source>
        <dbReference type="PROSITE" id="PS51294"/>
    </source>
</evidence>
<keyword evidence="4" id="KW-0238">DNA-binding</keyword>
<dbReference type="InterPro" id="IPR017930">
    <property type="entry name" value="Myb_dom"/>
</dbReference>
<dbReference type="GO" id="GO:0010597">
    <property type="term" value="P:green leaf volatile biosynthetic process"/>
    <property type="evidence" value="ECO:0007669"/>
    <property type="project" value="UniProtKB-ARBA"/>
</dbReference>
<evidence type="ECO:0000259" key="8">
    <source>
        <dbReference type="PROSITE" id="PS50090"/>
    </source>
</evidence>
<feature type="domain" description="Myb-like" evidence="8">
    <location>
        <begin position="8"/>
        <end position="60"/>
    </location>
</feature>
<keyword evidence="7" id="KW-0539">Nucleus</keyword>
<dbReference type="GO" id="GO:0005634">
    <property type="term" value="C:nucleus"/>
    <property type="evidence" value="ECO:0007669"/>
    <property type="project" value="UniProtKB-SubCell"/>
</dbReference>
<evidence type="ECO:0000256" key="5">
    <source>
        <dbReference type="ARBA" id="ARBA00023159"/>
    </source>
</evidence>
<keyword evidence="3" id="KW-0805">Transcription regulation</keyword>
<dbReference type="InterPro" id="IPR009057">
    <property type="entry name" value="Homeodomain-like_sf"/>
</dbReference>
<dbReference type="FunFam" id="1.10.10.60:FF:000077">
    <property type="entry name" value="MYB transcription factor"/>
    <property type="match status" value="1"/>
</dbReference>
<reference evidence="11" key="1">
    <citation type="journal article" date="2023" name="Proc. Natl. Acad. Sci. U.S.A.">
        <title>Genomic and structural basis for evolution of tropane alkaloid biosynthesis.</title>
        <authorList>
            <person name="Wanga Y.-J."/>
            <person name="Taina T."/>
            <person name="Yua J.-Y."/>
            <person name="Lia J."/>
            <person name="Xua B."/>
            <person name="Chenc J."/>
            <person name="D'Auriad J.C."/>
            <person name="Huanga J.-P."/>
            <person name="Huanga S.-X."/>
        </authorList>
    </citation>
    <scope>NUCLEOTIDE SEQUENCE [LARGE SCALE GENOMIC DNA]</scope>
    <source>
        <strain evidence="11">cv. KIB-2019</strain>
    </source>
</reference>
<dbReference type="PROSITE" id="PS50090">
    <property type="entry name" value="MYB_LIKE"/>
    <property type="match status" value="2"/>
</dbReference>
<dbReference type="GO" id="GO:0045893">
    <property type="term" value="P:positive regulation of DNA-templated transcription"/>
    <property type="evidence" value="ECO:0007669"/>
    <property type="project" value="UniProtKB-ARBA"/>
</dbReference>
<dbReference type="SUPFAM" id="SSF46689">
    <property type="entry name" value="Homeodomain-like"/>
    <property type="match status" value="1"/>
</dbReference>
<dbReference type="EMBL" id="JAJAGQ010000012">
    <property type="protein sequence ID" value="KAJ8547610.1"/>
    <property type="molecule type" value="Genomic_DNA"/>
</dbReference>
<keyword evidence="11" id="KW-1185">Reference proteome</keyword>
<dbReference type="GO" id="GO:0000976">
    <property type="term" value="F:transcription cis-regulatory region binding"/>
    <property type="evidence" value="ECO:0007669"/>
    <property type="project" value="UniProtKB-ARBA"/>
</dbReference>
<comment type="caution">
    <text evidence="10">The sequence shown here is derived from an EMBL/GenBank/DDBJ whole genome shotgun (WGS) entry which is preliminary data.</text>
</comment>
<feature type="domain" description="HTH myb-type" evidence="9">
    <location>
        <begin position="8"/>
        <end position="60"/>
    </location>
</feature>
<accession>A0A9Q1RBM4</accession>
<evidence type="ECO:0000313" key="10">
    <source>
        <dbReference type="EMBL" id="KAJ8547610.1"/>
    </source>
</evidence>
<dbReference type="AlphaFoldDB" id="A0A9Q1RBM4"/>
<keyword evidence="2" id="KW-0677">Repeat</keyword>
<feature type="domain" description="HTH myb-type" evidence="9">
    <location>
        <begin position="61"/>
        <end position="115"/>
    </location>
</feature>
<feature type="domain" description="Myb-like" evidence="8">
    <location>
        <begin position="61"/>
        <end position="111"/>
    </location>
</feature>
<evidence type="ECO:0000256" key="7">
    <source>
        <dbReference type="ARBA" id="ARBA00023242"/>
    </source>
</evidence>
<evidence type="ECO:0000256" key="6">
    <source>
        <dbReference type="ARBA" id="ARBA00023163"/>
    </source>
</evidence>